<proteinExistence type="predicted"/>
<reference evidence="9" key="1">
    <citation type="submission" date="2019-11" db="UniProtKB">
        <authorList>
            <consortium name="WormBaseParasite"/>
        </authorList>
    </citation>
    <scope>IDENTIFICATION</scope>
</reference>
<sequence>MDDSAWINGTVLDAPRERSPVILDPLTRLNFRVLIGDTLKMTPTEISNGLFRFGSRWVSYVDICGVVCHLTVRENYYLVDVDDGTGQITCTIWRQNPLQGFTPTQLRGRPSHVVSLGEKLLQMASRSYPVVHTNADVSSKLEIGDTIHVRGRLQMFRNKVNISASYCRIITDQQEVLDSVILAARLKANVYSLPYDPADILNRLKDGLQNDTDKVLMERIRGVIEADQLFVFTALDLQLNSEIAQHISSQTGALMEDVIYESDLGKISEQANPLTNKPPASDLKYRVQVIIDHLLKDGYIFRYSDPIGGMLAYQYVPKDELLAKRVCQLISEEQEGYDRGVPFDVIFENTKSFCLPDTAQRPYKFINRQALAKLLGDLVERSRIYLVDLNHYKLA</sequence>
<dbReference type="GO" id="GO:0005634">
    <property type="term" value="C:nucleus"/>
    <property type="evidence" value="ECO:0007669"/>
    <property type="project" value="UniProtKB-SubCell"/>
</dbReference>
<dbReference type="Gene3D" id="2.40.50.140">
    <property type="entry name" value="Nucleic acid-binding proteins"/>
    <property type="match status" value="1"/>
</dbReference>
<evidence type="ECO:0000313" key="9">
    <source>
        <dbReference type="WBParaSite" id="MCU_000343-RA"/>
    </source>
</evidence>
<organism evidence="9">
    <name type="scientific">Mesocestoides corti</name>
    <name type="common">Flatworm</name>
    <dbReference type="NCBI Taxonomy" id="53468"/>
    <lineage>
        <taxon>Eukaryota</taxon>
        <taxon>Metazoa</taxon>
        <taxon>Spiralia</taxon>
        <taxon>Lophotrochozoa</taxon>
        <taxon>Platyhelminthes</taxon>
        <taxon>Cestoda</taxon>
        <taxon>Eucestoda</taxon>
        <taxon>Cyclophyllidea</taxon>
        <taxon>Mesocestoididae</taxon>
        <taxon>Mesocestoides</taxon>
    </lineage>
</organism>
<dbReference type="SUPFAM" id="SSF50249">
    <property type="entry name" value="Nucleic acid-binding proteins"/>
    <property type="match status" value="1"/>
</dbReference>
<dbReference type="PANTHER" id="PTHR13989:SF33">
    <property type="entry name" value="CST COMPLEX SUBUNIT STN1"/>
    <property type="match status" value="1"/>
</dbReference>
<dbReference type="GO" id="GO:0003677">
    <property type="term" value="F:DNA binding"/>
    <property type="evidence" value="ECO:0007669"/>
    <property type="project" value="UniProtKB-KW"/>
</dbReference>
<name>A0A5K3EGH2_MESCO</name>
<keyword evidence="7" id="KW-0539">Nucleus</keyword>
<evidence type="ECO:0000256" key="6">
    <source>
        <dbReference type="ARBA" id="ARBA00023125"/>
    </source>
</evidence>
<evidence type="ECO:0000256" key="8">
    <source>
        <dbReference type="ARBA" id="ARBA00030039"/>
    </source>
</evidence>
<keyword evidence="6" id="KW-0238">DNA-binding</keyword>
<evidence type="ECO:0000256" key="1">
    <source>
        <dbReference type="ARBA" id="ARBA00004123"/>
    </source>
</evidence>
<evidence type="ECO:0000256" key="3">
    <source>
        <dbReference type="ARBA" id="ARBA00017411"/>
    </source>
</evidence>
<keyword evidence="5" id="KW-0779">Telomere</keyword>
<dbReference type="WBParaSite" id="MCU_000343-RA">
    <property type="protein sequence ID" value="MCU_000343-RA"/>
    <property type="gene ID" value="MCU_000343"/>
</dbReference>
<comment type="subcellular location">
    <subcellularLocation>
        <location evidence="2">Chromosome</location>
        <location evidence="2">Telomere</location>
    </subcellularLocation>
    <subcellularLocation>
        <location evidence="1">Nucleus</location>
    </subcellularLocation>
</comment>
<dbReference type="AlphaFoldDB" id="A0A5K3EGH2"/>
<dbReference type="InterPro" id="IPR040260">
    <property type="entry name" value="RFA2-like"/>
</dbReference>
<dbReference type="PANTHER" id="PTHR13989">
    <property type="entry name" value="REPLICATION PROTEIN A-RELATED"/>
    <property type="match status" value="1"/>
</dbReference>
<dbReference type="InterPro" id="IPR012340">
    <property type="entry name" value="NA-bd_OB-fold"/>
</dbReference>
<evidence type="ECO:0000256" key="5">
    <source>
        <dbReference type="ARBA" id="ARBA00022895"/>
    </source>
</evidence>
<keyword evidence="4" id="KW-0158">Chromosome</keyword>
<dbReference type="GO" id="GO:0000781">
    <property type="term" value="C:chromosome, telomeric region"/>
    <property type="evidence" value="ECO:0007669"/>
    <property type="project" value="UniProtKB-SubCell"/>
</dbReference>
<accession>A0A5K3EGH2</accession>
<evidence type="ECO:0000256" key="7">
    <source>
        <dbReference type="ARBA" id="ARBA00023242"/>
    </source>
</evidence>
<evidence type="ECO:0000256" key="2">
    <source>
        <dbReference type="ARBA" id="ARBA00004574"/>
    </source>
</evidence>
<evidence type="ECO:0000256" key="4">
    <source>
        <dbReference type="ARBA" id="ARBA00022454"/>
    </source>
</evidence>
<protein>
    <recommendedName>
        <fullName evidence="3">CST complex subunit STN1</fullName>
    </recommendedName>
    <alternativeName>
        <fullName evidence="8">Suppressor of cdc thirteen homolog</fullName>
    </alternativeName>
</protein>